<protein>
    <submittedName>
        <fullName evidence="2">Uncharacterized protein</fullName>
    </submittedName>
</protein>
<feature type="region of interest" description="Disordered" evidence="1">
    <location>
        <begin position="14"/>
        <end position="53"/>
    </location>
</feature>
<proteinExistence type="predicted"/>
<reference evidence="2" key="1">
    <citation type="submission" date="2020-06" db="EMBL/GenBank/DDBJ databases">
        <authorList>
            <person name="Li T."/>
            <person name="Hu X."/>
            <person name="Zhang T."/>
            <person name="Song X."/>
            <person name="Zhang H."/>
            <person name="Dai N."/>
            <person name="Sheng W."/>
            <person name="Hou X."/>
            <person name="Wei L."/>
        </authorList>
    </citation>
    <scope>NUCLEOTIDE SEQUENCE</scope>
    <source>
        <strain evidence="2">G02</strain>
        <tissue evidence="2">Leaf</tissue>
    </source>
</reference>
<dbReference type="EMBL" id="JACGWJ010000003">
    <property type="protein sequence ID" value="KAL0431704.1"/>
    <property type="molecule type" value="Genomic_DNA"/>
</dbReference>
<gene>
    <name evidence="2" type="ORF">Sradi_0796400</name>
</gene>
<sequence length="91" mass="10007">MVAKCYVRRHSLPASTNGKLSSLSPRIQKPVQANGKGGGKTNRSMSSSRDDKVLQPLEEVRMWLLLIPEMLEACSNDLAAELRVVLVQGLM</sequence>
<name>A0AAW2VQ44_SESRA</name>
<feature type="compositionally biased region" description="Polar residues" evidence="1">
    <location>
        <begin position="14"/>
        <end position="25"/>
    </location>
</feature>
<accession>A0AAW2VQ44</accession>
<reference evidence="2" key="2">
    <citation type="journal article" date="2024" name="Plant">
        <title>Genomic evolution and insights into agronomic trait innovations of Sesamum species.</title>
        <authorList>
            <person name="Miao H."/>
            <person name="Wang L."/>
            <person name="Qu L."/>
            <person name="Liu H."/>
            <person name="Sun Y."/>
            <person name="Le M."/>
            <person name="Wang Q."/>
            <person name="Wei S."/>
            <person name="Zheng Y."/>
            <person name="Lin W."/>
            <person name="Duan Y."/>
            <person name="Cao H."/>
            <person name="Xiong S."/>
            <person name="Wang X."/>
            <person name="Wei L."/>
            <person name="Li C."/>
            <person name="Ma Q."/>
            <person name="Ju M."/>
            <person name="Zhao R."/>
            <person name="Li G."/>
            <person name="Mu C."/>
            <person name="Tian Q."/>
            <person name="Mei H."/>
            <person name="Zhang T."/>
            <person name="Gao T."/>
            <person name="Zhang H."/>
        </authorList>
    </citation>
    <scope>NUCLEOTIDE SEQUENCE</scope>
    <source>
        <strain evidence="2">G02</strain>
    </source>
</reference>
<dbReference type="AlphaFoldDB" id="A0AAW2VQ44"/>
<comment type="caution">
    <text evidence="2">The sequence shown here is derived from an EMBL/GenBank/DDBJ whole genome shotgun (WGS) entry which is preliminary data.</text>
</comment>
<evidence type="ECO:0000256" key="1">
    <source>
        <dbReference type="SAM" id="MobiDB-lite"/>
    </source>
</evidence>
<evidence type="ECO:0000313" key="2">
    <source>
        <dbReference type="EMBL" id="KAL0431704.1"/>
    </source>
</evidence>
<organism evidence="2">
    <name type="scientific">Sesamum radiatum</name>
    <name type="common">Black benniseed</name>
    <dbReference type="NCBI Taxonomy" id="300843"/>
    <lineage>
        <taxon>Eukaryota</taxon>
        <taxon>Viridiplantae</taxon>
        <taxon>Streptophyta</taxon>
        <taxon>Embryophyta</taxon>
        <taxon>Tracheophyta</taxon>
        <taxon>Spermatophyta</taxon>
        <taxon>Magnoliopsida</taxon>
        <taxon>eudicotyledons</taxon>
        <taxon>Gunneridae</taxon>
        <taxon>Pentapetalae</taxon>
        <taxon>asterids</taxon>
        <taxon>lamiids</taxon>
        <taxon>Lamiales</taxon>
        <taxon>Pedaliaceae</taxon>
        <taxon>Sesamum</taxon>
    </lineage>
</organism>